<dbReference type="EMBL" id="JPRF03000023">
    <property type="protein sequence ID" value="OEV36781.1"/>
    <property type="molecule type" value="Genomic_DNA"/>
</dbReference>
<gene>
    <name evidence="2" type="ORF">GCM10010502_21870</name>
    <name evidence="3" type="ORF">HS99_0027635</name>
</gene>
<reference evidence="4" key="4">
    <citation type="submission" date="2016-08" db="EMBL/GenBank/DDBJ databases">
        <title>Sequencing, assembly and comparative genomics of S. aureofaciens ATCC 10762.</title>
        <authorList>
            <person name="Gradnigo J.S."/>
            <person name="Johnson N."/>
            <person name="Somerville G.A."/>
        </authorList>
    </citation>
    <scope>NUCLEOTIDE SEQUENCE [LARGE SCALE GENOMIC DNA]</scope>
    <source>
        <strain evidence="4">ATCC 10762 / DSM 40127 / CCM 3239 / JCM 4008 / LMG 5968 / NBRC 12843 / NCIMB 8234 / A-377</strain>
    </source>
</reference>
<dbReference type="Proteomes" id="UP000610124">
    <property type="component" value="Unassembled WGS sequence"/>
</dbReference>
<evidence type="ECO:0000259" key="1">
    <source>
        <dbReference type="Pfam" id="PF20680"/>
    </source>
</evidence>
<reference evidence="3" key="3">
    <citation type="submission" date="2016-08" db="EMBL/GenBank/DDBJ databases">
        <title>Sequencing, Assembly and Comparative Genomics of S. aureofaciens ATCC 10762.</title>
        <authorList>
            <person name="Gradnigo J.S."/>
            <person name="Johnson N."/>
            <person name="Somerville G.A."/>
        </authorList>
    </citation>
    <scope>NUCLEOTIDE SEQUENCE [LARGE SCALE GENOMIC DNA]</scope>
    <source>
        <strain evidence="3">ATCC 10762</strain>
    </source>
</reference>
<comment type="caution">
    <text evidence="3">The sequence shown here is derived from an EMBL/GenBank/DDBJ whole genome shotgun (WGS) entry which is preliminary data.</text>
</comment>
<evidence type="ECO:0000313" key="3">
    <source>
        <dbReference type="EMBL" id="OEV36781.1"/>
    </source>
</evidence>
<dbReference type="AlphaFoldDB" id="A0A1E7N7W7"/>
<organism evidence="3 4">
    <name type="scientific">Kitasatospora aureofaciens</name>
    <name type="common">Streptomyces aureofaciens</name>
    <dbReference type="NCBI Taxonomy" id="1894"/>
    <lineage>
        <taxon>Bacteria</taxon>
        <taxon>Bacillati</taxon>
        <taxon>Actinomycetota</taxon>
        <taxon>Actinomycetes</taxon>
        <taxon>Kitasatosporales</taxon>
        <taxon>Streptomycetaceae</taxon>
        <taxon>Kitasatospora</taxon>
    </lineage>
</organism>
<proteinExistence type="predicted"/>
<keyword evidence="4" id="KW-1185">Reference proteome</keyword>
<protein>
    <recommendedName>
        <fullName evidence="1">DUF6817 domain-containing protein</fullName>
    </recommendedName>
</protein>
<dbReference type="Proteomes" id="UP000037395">
    <property type="component" value="Unassembled WGS sequence"/>
</dbReference>
<accession>A0A1E7N7W7</accession>
<sequence length="133" mass="14801">MPDSSTQLDITERAVLFDLISEQAEALVHLYASCDRAVVYPRFGGARPVVFRDRFTGRDHTPPDPDMRAFLEITAANELDALAHNADLAERYGRALQRLFLSSRDLLSAAAWDACSRQLGQYSSDPDQSRASN</sequence>
<reference evidence="3 4" key="2">
    <citation type="submission" date="2014-07" db="EMBL/GenBank/DDBJ databases">
        <authorList>
            <person name="Zhang J.E."/>
            <person name="Yang H."/>
            <person name="Guo J."/>
            <person name="Deng Z."/>
            <person name="Luo H."/>
            <person name="Luo M."/>
            <person name="Zhao B."/>
        </authorList>
    </citation>
    <scope>NUCLEOTIDE SEQUENCE [LARGE SCALE GENOMIC DNA]</scope>
    <source>
        <strain evidence="3">ATCC 10762</strain>
        <strain evidence="4">ATCC 10762 / DSM 40127 / CCM 3239 / JCM 4008 / LMG 5968 / NBRC 12843 / NCIMB 8234 / A-377</strain>
    </source>
</reference>
<reference evidence="2 5" key="1">
    <citation type="journal article" date="2014" name="Int. J. Syst. Evol. Microbiol.">
        <title>Complete genome sequence of Corynebacterium casei LMG S-19264T (=DSM 44701T), isolated from a smear-ripened cheese.</title>
        <authorList>
            <consortium name="US DOE Joint Genome Institute (JGI-PGF)"/>
            <person name="Walter F."/>
            <person name="Albersmeier A."/>
            <person name="Kalinowski J."/>
            <person name="Ruckert C."/>
        </authorList>
    </citation>
    <scope>NUCLEOTIDE SEQUENCE [LARGE SCALE GENOMIC DNA]</scope>
    <source>
        <strain evidence="2 5">JCM 4434</strain>
    </source>
</reference>
<evidence type="ECO:0000313" key="4">
    <source>
        <dbReference type="Proteomes" id="UP000037395"/>
    </source>
</evidence>
<feature type="domain" description="DUF6817" evidence="1">
    <location>
        <begin position="6"/>
        <end position="36"/>
    </location>
</feature>
<name>A0A1E7N7W7_KITAU</name>
<evidence type="ECO:0000313" key="5">
    <source>
        <dbReference type="Proteomes" id="UP000610124"/>
    </source>
</evidence>
<evidence type="ECO:0000313" key="2">
    <source>
        <dbReference type="EMBL" id="GGU70035.1"/>
    </source>
</evidence>
<reference evidence="2" key="5">
    <citation type="submission" date="2020-09" db="EMBL/GenBank/DDBJ databases">
        <authorList>
            <person name="Sun Q."/>
            <person name="Ohkuma M."/>
        </authorList>
    </citation>
    <scope>NUCLEOTIDE SEQUENCE</scope>
    <source>
        <strain evidence="2">JCM 4434</strain>
    </source>
</reference>
<accession>A0A8H9HKV1</accession>
<dbReference type="InterPro" id="IPR049202">
    <property type="entry name" value="DUF6817"/>
</dbReference>
<dbReference type="EMBL" id="BMUB01000004">
    <property type="protein sequence ID" value="GGU70035.1"/>
    <property type="molecule type" value="Genomic_DNA"/>
</dbReference>
<dbReference type="Pfam" id="PF20680">
    <property type="entry name" value="DUF6817"/>
    <property type="match status" value="1"/>
</dbReference>